<keyword evidence="8" id="KW-0175">Coiled coil</keyword>
<evidence type="ECO:0000256" key="1">
    <source>
        <dbReference type="ARBA" id="ARBA00004273"/>
    </source>
</evidence>
<organism evidence="9">
    <name type="scientific">Tanacetum cinerariifolium</name>
    <name type="common">Dalmatian daisy</name>
    <name type="synonym">Chrysanthemum cinerariifolium</name>
    <dbReference type="NCBI Taxonomy" id="118510"/>
    <lineage>
        <taxon>Eukaryota</taxon>
        <taxon>Viridiplantae</taxon>
        <taxon>Streptophyta</taxon>
        <taxon>Embryophyta</taxon>
        <taxon>Tracheophyta</taxon>
        <taxon>Spermatophyta</taxon>
        <taxon>Magnoliopsida</taxon>
        <taxon>eudicotyledons</taxon>
        <taxon>Gunneridae</taxon>
        <taxon>Pentapetalae</taxon>
        <taxon>asterids</taxon>
        <taxon>campanulids</taxon>
        <taxon>Asterales</taxon>
        <taxon>Asteraceae</taxon>
        <taxon>Asteroideae</taxon>
        <taxon>Anthemideae</taxon>
        <taxon>Anthemidinae</taxon>
        <taxon>Tanacetum</taxon>
    </lineage>
</organism>
<evidence type="ECO:0000256" key="2">
    <source>
        <dbReference type="ARBA" id="ARBA00010877"/>
    </source>
</evidence>
<evidence type="ECO:0000256" key="3">
    <source>
        <dbReference type="ARBA" id="ARBA00022692"/>
    </source>
</evidence>
<dbReference type="PANTHER" id="PTHR15415">
    <property type="entry name" value="MITOFILIN"/>
    <property type="match status" value="1"/>
</dbReference>
<feature type="coiled-coil region" evidence="8">
    <location>
        <begin position="330"/>
        <end position="386"/>
    </location>
</feature>
<sequence>MLRRSLLEVSSRRQSLAPRITTQISLYLSSRKEFSVSSQPNRTAETGKPPNSGSNWTKIFVASIALSAAGITAYQNGYLDTLLPKEQNKGHQIPVVHQEPRHDVHDVEGVEQVAGNNVEVSEISSPSVGDSEKNVEIDPYYGRREVENQAEIKELSISEPHDTITDQEEKLPNLDDGISTSDNASFDSVETIEADPATKNQQVEPTKETHEGVQITSIPTEVAPVIEENVVNSEQPQQLGTADMPEDNQNDDIESNPLLDAYLIRDETEQKATPSTYVDKEVAEAVKGAHDVKGTNDVDVSNDGKLVLDFLQAIHAAEKRQADLDARIYSEEKRMMKEKYEKELKDARARELMYAERETILDKELHKEKLKAAAALKSLQEKLEEEFRIDIDRKDSETELELNKLKDLAKAELIAAIASEKASQIEKMQEANLNINALCMAFYARSEEARQSHSVHKLALGALALEDALSKGLPIQKEIDALNSQIDGIDKDSLLGLVMASLPEDTLRNGTDTILQLNHKFDGLKGTLRHFSLMPPGGGGILAHSLAYMASVLKVKEADKSGDGIESLMNRVESFLADGKLLEAAETLEHGLKDSQAAEVVRDWIRQARNQCMRTPRATLYEHNETPGGSIYWDPHVEGIPIPVEGTYYDTIDEALDMYTKYAEMAGFEIKKGGQRLTIDEVKADMPNPPSRNT</sequence>
<keyword evidence="6" id="KW-0496">Mitochondrion</keyword>
<dbReference type="EMBL" id="BKCJ010001791">
    <property type="protein sequence ID" value="GEU44045.1"/>
    <property type="molecule type" value="Genomic_DNA"/>
</dbReference>
<dbReference type="Pfam" id="PF09731">
    <property type="entry name" value="Mitofilin"/>
    <property type="match status" value="1"/>
</dbReference>
<protein>
    <submittedName>
        <fullName evidence="9">MICOS complex subunit MIC60</fullName>
    </submittedName>
</protein>
<accession>A0A6L2K7K0</accession>
<evidence type="ECO:0000256" key="5">
    <source>
        <dbReference type="ARBA" id="ARBA00022989"/>
    </source>
</evidence>
<dbReference type="GO" id="GO:0061617">
    <property type="term" value="C:MICOS complex"/>
    <property type="evidence" value="ECO:0007669"/>
    <property type="project" value="TreeGrafter"/>
</dbReference>
<comment type="subcellular location">
    <subcellularLocation>
        <location evidence="1">Mitochondrion inner membrane</location>
    </subcellularLocation>
</comment>
<dbReference type="PANTHER" id="PTHR15415:SF7">
    <property type="entry name" value="MICOS COMPLEX SUBUNIT MIC60"/>
    <property type="match status" value="1"/>
</dbReference>
<evidence type="ECO:0000313" key="9">
    <source>
        <dbReference type="EMBL" id="GEU44045.1"/>
    </source>
</evidence>
<evidence type="ECO:0000256" key="4">
    <source>
        <dbReference type="ARBA" id="ARBA00022792"/>
    </source>
</evidence>
<comment type="similarity">
    <text evidence="2">Belongs to the MICOS complex subunit Mic60 family.</text>
</comment>
<dbReference type="InterPro" id="IPR019133">
    <property type="entry name" value="MIC60"/>
</dbReference>
<keyword evidence="7" id="KW-0472">Membrane</keyword>
<evidence type="ECO:0000256" key="8">
    <source>
        <dbReference type="SAM" id="Coils"/>
    </source>
</evidence>
<dbReference type="AlphaFoldDB" id="A0A6L2K7K0"/>
<gene>
    <name evidence="9" type="ORF">Tci_016023</name>
</gene>
<keyword evidence="4" id="KW-0999">Mitochondrion inner membrane</keyword>
<comment type="caution">
    <text evidence="9">The sequence shown here is derived from an EMBL/GenBank/DDBJ whole genome shotgun (WGS) entry which is preliminary data.</text>
</comment>
<reference evidence="9" key="1">
    <citation type="journal article" date="2019" name="Sci. Rep.">
        <title>Draft genome of Tanacetum cinerariifolium, the natural source of mosquito coil.</title>
        <authorList>
            <person name="Yamashiro T."/>
            <person name="Shiraishi A."/>
            <person name="Satake H."/>
            <person name="Nakayama K."/>
        </authorList>
    </citation>
    <scope>NUCLEOTIDE SEQUENCE</scope>
</reference>
<keyword evidence="3" id="KW-0812">Transmembrane</keyword>
<keyword evidence="5" id="KW-1133">Transmembrane helix</keyword>
<dbReference type="GO" id="GO:0042407">
    <property type="term" value="P:cristae formation"/>
    <property type="evidence" value="ECO:0007669"/>
    <property type="project" value="TreeGrafter"/>
</dbReference>
<evidence type="ECO:0000256" key="6">
    <source>
        <dbReference type="ARBA" id="ARBA00023128"/>
    </source>
</evidence>
<name>A0A6L2K7K0_TANCI</name>
<proteinExistence type="inferred from homology"/>
<evidence type="ECO:0000256" key="7">
    <source>
        <dbReference type="ARBA" id="ARBA00023136"/>
    </source>
</evidence>